<feature type="region of interest" description="Disordered" evidence="1">
    <location>
        <begin position="521"/>
        <end position="602"/>
    </location>
</feature>
<reference evidence="2 3" key="1">
    <citation type="journal article" date="2014" name="Mol. Plant">
        <title>Chromosome Scale Genome Assembly and Transcriptome Profiling of Nannochloropsis gaditana in Nitrogen Depletion.</title>
        <authorList>
            <person name="Corteggiani Carpinelli E."/>
            <person name="Telatin A."/>
            <person name="Vitulo N."/>
            <person name="Forcato C."/>
            <person name="D'Angelo M."/>
            <person name="Schiavon R."/>
            <person name="Vezzi A."/>
            <person name="Giacometti G.M."/>
            <person name="Morosinotto T."/>
            <person name="Valle G."/>
        </authorList>
    </citation>
    <scope>NUCLEOTIDE SEQUENCE [LARGE SCALE GENOMIC DNA]</scope>
    <source>
        <strain evidence="2 3">B-31</strain>
    </source>
</reference>
<feature type="compositionally biased region" description="Basic and acidic residues" evidence="1">
    <location>
        <begin position="549"/>
        <end position="574"/>
    </location>
</feature>
<evidence type="ECO:0000313" key="3">
    <source>
        <dbReference type="Proteomes" id="UP000019335"/>
    </source>
</evidence>
<feature type="region of interest" description="Disordered" evidence="1">
    <location>
        <begin position="74"/>
        <end position="110"/>
    </location>
</feature>
<comment type="caution">
    <text evidence="2">The sequence shown here is derived from an EMBL/GenBank/DDBJ whole genome shotgun (WGS) entry which is preliminary data.</text>
</comment>
<feature type="compositionally biased region" description="Basic residues" evidence="1">
    <location>
        <begin position="95"/>
        <end position="110"/>
    </location>
</feature>
<protein>
    <submittedName>
        <fullName evidence="2">Uncharacterized protein</fullName>
    </submittedName>
</protein>
<accession>W7TNT3</accession>
<feature type="compositionally biased region" description="Basic and acidic residues" evidence="1">
    <location>
        <begin position="525"/>
        <end position="537"/>
    </location>
</feature>
<evidence type="ECO:0000313" key="2">
    <source>
        <dbReference type="EMBL" id="EWM25158.1"/>
    </source>
</evidence>
<name>W7TNT3_9STRA</name>
<dbReference type="Proteomes" id="UP000019335">
    <property type="component" value="Chromosome 12"/>
</dbReference>
<sequence length="629" mass="69322">MALRRRNGVRQTSEELSSEIFTERVLTVYSQQAQRIQESFNLAMESNNKAFDNALKTIIAVLGRNHPSQCVEAVDESSGRQHVGPSLESGDSGTRRNRPAARLSRTSRRVRASPFHIKDNAEPMGVRGIFVNDNMEVEEQQGGPYASSARRRSSYPTRLRTRMAPLRGAGGEAEDKALKSADAAQLEGSDVGIRGLSPVRVTRRGSTLGRPPQRSADGRQHAEAVLPVSKKRSRLGHHSVPSRDTEAGLGEYEELGDVSGVDGEKGHPTKGEGSSPALPAPSRWEVTAAVQAFLRGFERYLSLEHVSSHTGQPLAPLTVSNRVSQAHRLLFRAGLEEPTEEGLERLRVDVGPDRNAYNLAGDMLGFLQHMLRALGCQVSDLGGAEELRRYVLTHKREMEALVPPNRVPYPRERAAWKKVWEWASGKRIWEGEAGHHRLGLGASSSSAGSFRQQARALVSDKAESMETHSFEGEANRGLGGGQEEGDVSDEEAGMGEGEEEAEEEDKVLKDVIKWMGENNTKKRRKESEGILDKRVEDAVEETGGTGAVEEEKRGENEETREENQGLRRRTDAPKQARTNALCFDDSNGLIRRDGEGEGVKASDWGIPRHRLLREERDSSKDCLDARASL</sequence>
<feature type="region of interest" description="Disordered" evidence="1">
    <location>
        <begin position="202"/>
        <end position="280"/>
    </location>
</feature>
<organism evidence="2 3">
    <name type="scientific">Nannochloropsis gaditana</name>
    <dbReference type="NCBI Taxonomy" id="72520"/>
    <lineage>
        <taxon>Eukaryota</taxon>
        <taxon>Sar</taxon>
        <taxon>Stramenopiles</taxon>
        <taxon>Ochrophyta</taxon>
        <taxon>Eustigmatophyceae</taxon>
        <taxon>Eustigmatales</taxon>
        <taxon>Monodopsidaceae</taxon>
        <taxon>Nannochloropsis</taxon>
    </lineage>
</organism>
<gene>
    <name evidence="2" type="ORF">Naga_100016g58</name>
</gene>
<proteinExistence type="predicted"/>
<keyword evidence="3" id="KW-1185">Reference proteome</keyword>
<dbReference type="AlphaFoldDB" id="W7TNT3"/>
<feature type="compositionally biased region" description="Basic and acidic residues" evidence="1">
    <location>
        <begin position="458"/>
        <end position="474"/>
    </location>
</feature>
<feature type="compositionally biased region" description="Basic and acidic residues" evidence="1">
    <location>
        <begin position="590"/>
        <end position="600"/>
    </location>
</feature>
<dbReference type="OrthoDB" id="10356442at2759"/>
<feature type="region of interest" description="Disordered" evidence="1">
    <location>
        <begin position="457"/>
        <end position="505"/>
    </location>
</feature>
<dbReference type="EMBL" id="AZIL01001059">
    <property type="protein sequence ID" value="EWM25158.1"/>
    <property type="molecule type" value="Genomic_DNA"/>
</dbReference>
<evidence type="ECO:0000256" key="1">
    <source>
        <dbReference type="SAM" id="MobiDB-lite"/>
    </source>
</evidence>
<feature type="compositionally biased region" description="Acidic residues" evidence="1">
    <location>
        <begin position="483"/>
        <end position="505"/>
    </location>
</feature>